<dbReference type="InterPro" id="IPR029039">
    <property type="entry name" value="Flavoprotein-like_sf"/>
</dbReference>
<keyword evidence="5" id="KW-1185">Reference proteome</keyword>
<dbReference type="SUPFAM" id="SSF52218">
    <property type="entry name" value="Flavoproteins"/>
    <property type="match status" value="1"/>
</dbReference>
<organism evidence="4 5">
    <name type="scientific">Anaerorhabdus furcosa</name>
    <dbReference type="NCBI Taxonomy" id="118967"/>
    <lineage>
        <taxon>Bacteria</taxon>
        <taxon>Bacillati</taxon>
        <taxon>Bacillota</taxon>
        <taxon>Erysipelotrichia</taxon>
        <taxon>Erysipelotrichales</taxon>
        <taxon>Erysipelotrichaceae</taxon>
        <taxon>Anaerorhabdus</taxon>
    </lineage>
</organism>
<dbReference type="Proteomes" id="UP000243297">
    <property type="component" value="Unassembled WGS sequence"/>
</dbReference>
<dbReference type="RefSeq" id="WP_078711609.1">
    <property type="nucleotide sequence ID" value="NZ_FUWY01000003.1"/>
</dbReference>
<dbReference type="Gene3D" id="3.40.50.360">
    <property type="match status" value="1"/>
</dbReference>
<evidence type="ECO:0000313" key="5">
    <source>
        <dbReference type="Proteomes" id="UP000243297"/>
    </source>
</evidence>
<proteinExistence type="predicted"/>
<dbReference type="AlphaFoldDB" id="A0A1T4MCN1"/>
<dbReference type="InterPro" id="IPR005025">
    <property type="entry name" value="FMN_Rdtase-like_dom"/>
</dbReference>
<accession>A0A1T4MCN1</accession>
<evidence type="ECO:0000313" key="4">
    <source>
        <dbReference type="EMBL" id="SJZ64682.1"/>
    </source>
</evidence>
<evidence type="ECO:0000256" key="2">
    <source>
        <dbReference type="ARBA" id="ARBA00022643"/>
    </source>
</evidence>
<dbReference type="GO" id="GO:0016491">
    <property type="term" value="F:oxidoreductase activity"/>
    <property type="evidence" value="ECO:0007669"/>
    <property type="project" value="InterPro"/>
</dbReference>
<name>A0A1T4MCN1_9FIRM</name>
<dbReference type="PANTHER" id="PTHR43278">
    <property type="entry name" value="NAD(P)H-DEPENDENT FMN-CONTAINING OXIDOREDUCTASE YWQN-RELATED"/>
    <property type="match status" value="1"/>
</dbReference>
<sequence>MKKNVLILLGSPRKNGNSEILSHAFAQGANSVGHITEEIYLQEKMTKPCLACYGCRKTKMCIQKDDMQDLLEKMINADVIVLATPVYFYSMSGQMKVMIDRTLPRYTEIRDKEFYFIVTAADGKEMMERTMDSLRGFTDCLPNSVVKSYLYGAELYEKGEAQNSHLRQIAYDMGKNI</sequence>
<dbReference type="PANTHER" id="PTHR43278:SF2">
    <property type="entry name" value="IRON-SULFUR FLAVOPROTEIN"/>
    <property type="match status" value="1"/>
</dbReference>
<protein>
    <submittedName>
        <fullName evidence="4">NADPH-dependent FMN reductase</fullName>
    </submittedName>
</protein>
<dbReference type="Pfam" id="PF03358">
    <property type="entry name" value="FMN_red"/>
    <property type="match status" value="1"/>
</dbReference>
<evidence type="ECO:0000256" key="1">
    <source>
        <dbReference type="ARBA" id="ARBA00022630"/>
    </source>
</evidence>
<evidence type="ECO:0000259" key="3">
    <source>
        <dbReference type="Pfam" id="PF03358"/>
    </source>
</evidence>
<feature type="domain" description="NADPH-dependent FMN reductase-like" evidence="3">
    <location>
        <begin position="4"/>
        <end position="133"/>
    </location>
</feature>
<dbReference type="EMBL" id="FUWY01000003">
    <property type="protein sequence ID" value="SJZ64682.1"/>
    <property type="molecule type" value="Genomic_DNA"/>
</dbReference>
<dbReference type="OrthoDB" id="9805976at2"/>
<gene>
    <name evidence="4" type="ORF">SAMN02745191_1196</name>
</gene>
<reference evidence="5" key="1">
    <citation type="submission" date="2017-02" db="EMBL/GenBank/DDBJ databases">
        <authorList>
            <person name="Varghese N."/>
            <person name="Submissions S."/>
        </authorList>
    </citation>
    <scope>NUCLEOTIDE SEQUENCE [LARGE SCALE GENOMIC DNA]</scope>
    <source>
        <strain evidence="5">ATCC 25662</strain>
    </source>
</reference>
<dbReference type="InterPro" id="IPR051796">
    <property type="entry name" value="ISF_SsuE-like"/>
</dbReference>
<keyword evidence="2" id="KW-0288">FMN</keyword>
<dbReference type="STRING" id="118967.SAMN02745191_1196"/>
<keyword evidence="1" id="KW-0285">Flavoprotein</keyword>